<accession>A0ABW1TXU1</accession>
<proteinExistence type="predicted"/>
<evidence type="ECO:0000313" key="2">
    <source>
        <dbReference type="Proteomes" id="UP001596270"/>
    </source>
</evidence>
<dbReference type="PANTHER" id="PTHR20883">
    <property type="entry name" value="PHYTANOYL-COA DIOXYGENASE DOMAIN CONTAINING 1"/>
    <property type="match status" value="1"/>
</dbReference>
<protein>
    <submittedName>
        <fullName evidence="1">Phytanoyl-CoA dioxygenase family protein</fullName>
    </submittedName>
</protein>
<keyword evidence="1" id="KW-0223">Dioxygenase</keyword>
<dbReference type="EMBL" id="JBHSRS010000078">
    <property type="protein sequence ID" value="MFC6282481.1"/>
    <property type="molecule type" value="Genomic_DNA"/>
</dbReference>
<sequence length="245" mass="26616">MPATAAPPRSFCIADIFRAEEIAAMGAAIHETVDRVARALRTPYEESAPQQDVFHRLQAVALRNPVYASALVAAVFADAHLDPRIAGLKDDRRLQDAVAGLCGDFEPGGVTVRIRLNIPAMTQKRHGWHSDVAITTAVRPDSTCHTVLAACWIPLSDVDENKGGLELVTVPLSQPLTHQRTEDGRYVIPDASLEGLPRQAIAVRAGQAAIIDRFTPHRSLPNTSECVRWSVVAWVKGTRPGTQRA</sequence>
<dbReference type="PANTHER" id="PTHR20883:SF14">
    <property type="entry name" value="PHYTANOYL-COA DIOXYGENASE"/>
    <property type="match status" value="1"/>
</dbReference>
<dbReference type="InterPro" id="IPR008775">
    <property type="entry name" value="Phytyl_CoA_dOase-like"/>
</dbReference>
<gene>
    <name evidence="1" type="ORF">ACFQND_14750</name>
</gene>
<keyword evidence="2" id="KW-1185">Reference proteome</keyword>
<reference evidence="2" key="1">
    <citation type="journal article" date="2019" name="Int. J. Syst. Evol. Microbiol.">
        <title>The Global Catalogue of Microorganisms (GCM) 10K type strain sequencing project: providing services to taxonomists for standard genome sequencing and annotation.</title>
        <authorList>
            <consortium name="The Broad Institute Genomics Platform"/>
            <consortium name="The Broad Institute Genome Sequencing Center for Infectious Disease"/>
            <person name="Wu L."/>
            <person name="Ma J."/>
        </authorList>
    </citation>
    <scope>NUCLEOTIDE SEQUENCE [LARGE SCALE GENOMIC DNA]</scope>
    <source>
        <strain evidence="2">CCUG 39402</strain>
    </source>
</reference>
<organism evidence="1 2">
    <name type="scientific">Polaromonas aquatica</name>
    <dbReference type="NCBI Taxonomy" id="332657"/>
    <lineage>
        <taxon>Bacteria</taxon>
        <taxon>Pseudomonadati</taxon>
        <taxon>Pseudomonadota</taxon>
        <taxon>Betaproteobacteria</taxon>
        <taxon>Burkholderiales</taxon>
        <taxon>Comamonadaceae</taxon>
        <taxon>Polaromonas</taxon>
    </lineage>
</organism>
<evidence type="ECO:0000313" key="1">
    <source>
        <dbReference type="EMBL" id="MFC6282481.1"/>
    </source>
</evidence>
<dbReference type="Gene3D" id="2.60.120.620">
    <property type="entry name" value="q2cbj1_9rhob like domain"/>
    <property type="match status" value="1"/>
</dbReference>
<comment type="caution">
    <text evidence="1">The sequence shown here is derived from an EMBL/GenBank/DDBJ whole genome shotgun (WGS) entry which is preliminary data.</text>
</comment>
<dbReference type="RefSeq" id="WP_371438372.1">
    <property type="nucleotide sequence ID" value="NZ_JBHSRS010000078.1"/>
</dbReference>
<dbReference type="Proteomes" id="UP001596270">
    <property type="component" value="Unassembled WGS sequence"/>
</dbReference>
<dbReference type="Pfam" id="PF05721">
    <property type="entry name" value="PhyH"/>
    <property type="match status" value="1"/>
</dbReference>
<dbReference type="GO" id="GO:0051213">
    <property type="term" value="F:dioxygenase activity"/>
    <property type="evidence" value="ECO:0007669"/>
    <property type="project" value="UniProtKB-KW"/>
</dbReference>
<keyword evidence="1" id="KW-0560">Oxidoreductase</keyword>
<dbReference type="SUPFAM" id="SSF51197">
    <property type="entry name" value="Clavaminate synthase-like"/>
    <property type="match status" value="1"/>
</dbReference>
<name>A0ABW1TXU1_9BURK</name>